<dbReference type="Proteomes" id="UP000000488">
    <property type="component" value="Chromosome"/>
</dbReference>
<dbReference type="HOGENOM" id="CLU_3382840_0_0_7"/>
<dbReference type="EMBL" id="CP002830">
    <property type="protein sequence ID" value="AEI69212.1"/>
    <property type="molecule type" value="Genomic_DNA"/>
</dbReference>
<dbReference type="KEGG" id="mfu:LILAB_36685"/>
<proteinExistence type="predicted"/>
<sequence>MVQLDMRVEPTQTLVAACVMEGEHGEHAAGEFL</sequence>
<evidence type="ECO:0000313" key="1">
    <source>
        <dbReference type="EMBL" id="AEI69212.1"/>
    </source>
</evidence>
<dbReference type="AlphaFoldDB" id="F8CQW9"/>
<name>F8CQW9_MYXFH</name>
<protein>
    <submittedName>
        <fullName evidence="1">Uncharacterized protein</fullName>
    </submittedName>
</protein>
<organism evidence="1 2">
    <name type="scientific">Myxococcus fulvus (strain ATCC BAA-855 / HW-1)</name>
    <dbReference type="NCBI Taxonomy" id="483219"/>
    <lineage>
        <taxon>Bacteria</taxon>
        <taxon>Pseudomonadati</taxon>
        <taxon>Myxococcota</taxon>
        <taxon>Myxococcia</taxon>
        <taxon>Myxococcales</taxon>
        <taxon>Cystobacterineae</taxon>
        <taxon>Myxococcaceae</taxon>
        <taxon>Myxococcus</taxon>
    </lineage>
</organism>
<reference evidence="1 2" key="1">
    <citation type="journal article" date="2011" name="J. Bacteriol.">
        <title>Genome sequence of the halotolerant marine bacterium Myxococcus fulvus HW-1.</title>
        <authorList>
            <person name="Li Z.F."/>
            <person name="Li X."/>
            <person name="Liu H."/>
            <person name="Liu X."/>
            <person name="Han K."/>
            <person name="Wu Z.H."/>
            <person name="Hu W."/>
            <person name="Li F.F."/>
            <person name="Li Y.Z."/>
        </authorList>
    </citation>
    <scope>NUCLEOTIDE SEQUENCE [LARGE SCALE GENOMIC DNA]</scope>
    <source>
        <strain evidence="2">ATCC BAA-855 / HW-1</strain>
    </source>
</reference>
<gene>
    <name evidence="1" type="ordered locus">LILAB_36685</name>
</gene>
<evidence type="ECO:0000313" key="2">
    <source>
        <dbReference type="Proteomes" id="UP000000488"/>
    </source>
</evidence>
<accession>F8CQW9</accession>